<keyword evidence="2" id="KW-0677">Repeat</keyword>
<evidence type="ECO:0000256" key="5">
    <source>
        <dbReference type="PROSITE-ProRule" id="PRU00042"/>
    </source>
</evidence>
<reference evidence="7 8" key="1">
    <citation type="submission" date="2019-01" db="EMBL/GenBank/DDBJ databases">
        <authorList>
            <person name="Sayadi A."/>
        </authorList>
    </citation>
    <scope>NUCLEOTIDE SEQUENCE [LARGE SCALE GENOMIC DNA]</scope>
</reference>
<evidence type="ECO:0000259" key="6">
    <source>
        <dbReference type="PROSITE" id="PS50157"/>
    </source>
</evidence>
<feature type="domain" description="C2H2-type" evidence="6">
    <location>
        <begin position="366"/>
        <end position="394"/>
    </location>
</feature>
<feature type="domain" description="C2H2-type" evidence="6">
    <location>
        <begin position="337"/>
        <end position="364"/>
    </location>
</feature>
<dbReference type="GO" id="GO:0008270">
    <property type="term" value="F:zinc ion binding"/>
    <property type="evidence" value="ECO:0007669"/>
    <property type="project" value="UniProtKB-KW"/>
</dbReference>
<proteinExistence type="predicted"/>
<evidence type="ECO:0000256" key="3">
    <source>
        <dbReference type="ARBA" id="ARBA00022771"/>
    </source>
</evidence>
<dbReference type="OrthoDB" id="3561125at2759"/>
<dbReference type="Gene3D" id="3.30.160.60">
    <property type="entry name" value="Classic Zinc Finger"/>
    <property type="match status" value="10"/>
</dbReference>
<dbReference type="Pfam" id="PF00096">
    <property type="entry name" value="zf-C2H2"/>
    <property type="match status" value="2"/>
</dbReference>
<gene>
    <name evidence="7" type="ORF">CALMAC_LOCUS5436</name>
</gene>
<dbReference type="SUPFAM" id="SSF57667">
    <property type="entry name" value="beta-beta-alpha zinc fingers"/>
    <property type="match status" value="2"/>
</dbReference>
<dbReference type="EMBL" id="CAACVG010006790">
    <property type="protein sequence ID" value="VEN41692.1"/>
    <property type="molecule type" value="Genomic_DNA"/>
</dbReference>
<dbReference type="SMART" id="SM00355">
    <property type="entry name" value="ZnF_C2H2"/>
    <property type="match status" value="20"/>
</dbReference>
<dbReference type="InterPro" id="IPR024445">
    <property type="entry name" value="Tnp_ISXO2-like"/>
</dbReference>
<dbReference type="SMART" id="SM01126">
    <property type="entry name" value="DDE_Tnp_IS1595"/>
    <property type="match status" value="1"/>
</dbReference>
<evidence type="ECO:0000256" key="1">
    <source>
        <dbReference type="ARBA" id="ARBA00022723"/>
    </source>
</evidence>
<dbReference type="Pfam" id="PF12762">
    <property type="entry name" value="DDE_Tnp_IS1595"/>
    <property type="match status" value="1"/>
</dbReference>
<evidence type="ECO:0000313" key="7">
    <source>
        <dbReference type="EMBL" id="VEN41692.1"/>
    </source>
</evidence>
<dbReference type="AlphaFoldDB" id="A0A653C1T7"/>
<dbReference type="PROSITE" id="PS50157">
    <property type="entry name" value="ZINC_FINGER_C2H2_2"/>
    <property type="match status" value="5"/>
</dbReference>
<keyword evidence="4" id="KW-0862">Zinc</keyword>
<dbReference type="PANTHER" id="PTHR24379">
    <property type="entry name" value="KRAB AND ZINC FINGER DOMAIN-CONTAINING"/>
    <property type="match status" value="1"/>
</dbReference>
<keyword evidence="3 5" id="KW-0863">Zinc-finger</keyword>
<feature type="domain" description="C2H2-type" evidence="6">
    <location>
        <begin position="691"/>
        <end position="719"/>
    </location>
</feature>
<dbReference type="InterPro" id="IPR013087">
    <property type="entry name" value="Znf_C2H2_type"/>
</dbReference>
<dbReference type="Proteomes" id="UP000410492">
    <property type="component" value="Unassembled WGS sequence"/>
</dbReference>
<protein>
    <recommendedName>
        <fullName evidence="6">C2H2-type domain-containing protein</fullName>
    </recommendedName>
</protein>
<dbReference type="PROSITE" id="PS00028">
    <property type="entry name" value="ZINC_FINGER_C2H2_1"/>
    <property type="match status" value="8"/>
</dbReference>
<evidence type="ECO:0000256" key="2">
    <source>
        <dbReference type="ARBA" id="ARBA00022737"/>
    </source>
</evidence>
<evidence type="ECO:0000313" key="8">
    <source>
        <dbReference type="Proteomes" id="UP000410492"/>
    </source>
</evidence>
<evidence type="ECO:0000256" key="4">
    <source>
        <dbReference type="ARBA" id="ARBA00022833"/>
    </source>
</evidence>
<accession>A0A653C1T7</accession>
<feature type="domain" description="C2H2-type" evidence="6">
    <location>
        <begin position="302"/>
        <end position="330"/>
    </location>
</feature>
<keyword evidence="1" id="KW-0479">Metal-binding</keyword>
<dbReference type="InterPro" id="IPR036236">
    <property type="entry name" value="Znf_C2H2_sf"/>
</dbReference>
<keyword evidence="8" id="KW-1185">Reference proteome</keyword>
<dbReference type="PANTHER" id="PTHR24379:SF121">
    <property type="entry name" value="C2H2-TYPE DOMAIN-CONTAINING PROTEIN"/>
    <property type="match status" value="1"/>
</dbReference>
<feature type="domain" description="C2H2-type" evidence="6">
    <location>
        <begin position="726"/>
        <end position="754"/>
    </location>
</feature>
<name>A0A653C1T7_CALMS</name>
<sequence length="924" mass="105222">MATRKWNIRSLPRNAHEGRIWAESEGLIPTVPPFCSVHKQNFKLFTEGQHGLGRYKCPKKACKKPTKAVATGTWFEQSRLQPHIVAQVMYGFAHDWSFEQIRNEAIDLSLPAEERNTLTNETLVWWSHFCREMIVDDFSFRQSTVKLGGPGKIVQIDESKFGRSKYGRGRRVDGHWVVGMIEDGRDEVVFVVVPTRDSETLLSTIQQWVHPGTEIHTDCWRGYNGLAQHGYIHKTVNHSDEEHGAVNEKYPDNGLEVGHRKAEGELLICYTCNYAARCKKSLEKHIAARNCRLKTSIPAYKHVCSQCNRAFARKENLDNHVIRIHSELPTTHSRKLYVCSICNYKTVKKSNYDRHTSAHSSDRQVFSCNYCSAAFTTKHNLNNHIMRKHPNTTSDTVHKCSDCTYKTVKRNMLNKHIMLVHPDVASGSSFNKCTDCDATFKWRYKLDDHKLKKHPGSITSVTHELHECPECTYKTVRKSLFDRHIMLVHPDSASSTNKCLYCDAKFKWAFNLDDHIVRKHPDHISSVNRKIYKCSECTYKTLMKGLLDSHIAAMNHDDISKCEHCTATFQKKHTLDNHIVNKHPDFIASVKRKIYQCPSCTYKTIAPRALKRHLLVHSSASSKLSISCVHCKATFCDYTTLDNHMLKEHPKHMSSVTGTLHECPQSPYKTIKKSNLVSHKSIHPDTPSMSVSCIHCTSTFTRKSSLDDHILKKHPTHKASVTSIVHECSQCTYKSVKKGNLNAHIRSIHPDASSSARLNACKHCNAAFKKKVSLDGHIIKHHPDLVSSVTSNVYQCTICPYKTTLKTLLDCHLLVHLQTTSRRKTCTECHAIFGDKRSLDSHIIKNHPNAVGSVTRKVYQCSQCEYKTVRKCRLDEHATSVHNNGSSSRSKPNVCIHCNASFKRSLSLDHHIIRQHPDVIASVT</sequence>
<organism evidence="7 8">
    <name type="scientific">Callosobruchus maculatus</name>
    <name type="common">Southern cowpea weevil</name>
    <name type="synonym">Pulse bruchid</name>
    <dbReference type="NCBI Taxonomy" id="64391"/>
    <lineage>
        <taxon>Eukaryota</taxon>
        <taxon>Metazoa</taxon>
        <taxon>Ecdysozoa</taxon>
        <taxon>Arthropoda</taxon>
        <taxon>Hexapoda</taxon>
        <taxon>Insecta</taxon>
        <taxon>Pterygota</taxon>
        <taxon>Neoptera</taxon>
        <taxon>Endopterygota</taxon>
        <taxon>Coleoptera</taxon>
        <taxon>Polyphaga</taxon>
        <taxon>Cucujiformia</taxon>
        <taxon>Chrysomeloidea</taxon>
        <taxon>Chrysomelidae</taxon>
        <taxon>Bruchinae</taxon>
        <taxon>Bruchini</taxon>
        <taxon>Callosobruchus</taxon>
    </lineage>
</organism>